<reference evidence="4" key="1">
    <citation type="journal article" date="2019" name="Int. J. Syst. Evol. Microbiol.">
        <title>The Global Catalogue of Microorganisms (GCM) 10K type strain sequencing project: providing services to taxonomists for standard genome sequencing and annotation.</title>
        <authorList>
            <consortium name="The Broad Institute Genomics Platform"/>
            <consortium name="The Broad Institute Genome Sequencing Center for Infectious Disease"/>
            <person name="Wu L."/>
            <person name="Ma J."/>
        </authorList>
    </citation>
    <scope>NUCLEOTIDE SEQUENCE [LARGE SCALE GENOMIC DNA]</scope>
    <source>
        <strain evidence="4">CGMCC 1.12151</strain>
    </source>
</reference>
<feature type="transmembrane region" description="Helical" evidence="2">
    <location>
        <begin position="44"/>
        <end position="64"/>
    </location>
</feature>
<evidence type="ECO:0000256" key="1">
    <source>
        <dbReference type="SAM" id="MobiDB-lite"/>
    </source>
</evidence>
<keyword evidence="2" id="KW-0472">Membrane</keyword>
<dbReference type="EMBL" id="JBHSGL010000005">
    <property type="protein sequence ID" value="MFC4712097.1"/>
    <property type="molecule type" value="Genomic_DNA"/>
</dbReference>
<dbReference type="RefSeq" id="WP_377277056.1">
    <property type="nucleotide sequence ID" value="NZ_JBHSGL010000005.1"/>
</dbReference>
<keyword evidence="2" id="KW-0812">Transmembrane</keyword>
<keyword evidence="2" id="KW-1133">Transmembrane helix</keyword>
<proteinExistence type="predicted"/>
<protein>
    <submittedName>
        <fullName evidence="3">Uncharacterized protein</fullName>
    </submittedName>
</protein>
<evidence type="ECO:0000313" key="3">
    <source>
        <dbReference type="EMBL" id="MFC4712097.1"/>
    </source>
</evidence>
<feature type="region of interest" description="Disordered" evidence="1">
    <location>
        <begin position="1"/>
        <end position="22"/>
    </location>
</feature>
<name>A0ABV9M8G8_9BACL</name>
<comment type="caution">
    <text evidence="3">The sequence shown here is derived from an EMBL/GenBank/DDBJ whole genome shotgun (WGS) entry which is preliminary data.</text>
</comment>
<gene>
    <name evidence="3" type="ORF">ACFO5U_04490</name>
</gene>
<keyword evidence="4" id="KW-1185">Reference proteome</keyword>
<evidence type="ECO:0000313" key="4">
    <source>
        <dbReference type="Proteomes" id="UP001595932"/>
    </source>
</evidence>
<accession>A0ABV9M8G8</accession>
<evidence type="ECO:0000256" key="2">
    <source>
        <dbReference type="SAM" id="Phobius"/>
    </source>
</evidence>
<feature type="compositionally biased region" description="Basic and acidic residues" evidence="1">
    <location>
        <begin position="7"/>
        <end position="22"/>
    </location>
</feature>
<dbReference type="Proteomes" id="UP001595932">
    <property type="component" value="Unassembled WGS sequence"/>
</dbReference>
<organism evidence="3 4">
    <name type="scientific">Planococcus dechangensis</name>
    <dbReference type="NCBI Taxonomy" id="1176255"/>
    <lineage>
        <taxon>Bacteria</taxon>
        <taxon>Bacillati</taxon>
        <taxon>Bacillota</taxon>
        <taxon>Bacilli</taxon>
        <taxon>Bacillales</taxon>
        <taxon>Caryophanaceae</taxon>
        <taxon>Planococcus</taxon>
    </lineage>
</organism>
<sequence length="71" mass="8286">MNLEADAQNRKAQDEKKKNRDKADAELLKNAGKDFTFHLVLEGAIRFIFYVLWNVLTFIPKLLFKIFSNTP</sequence>